<protein>
    <submittedName>
        <fullName evidence="3">RNA-guided endonuclease TnpB family protein</fullName>
    </submittedName>
</protein>
<keyword evidence="3" id="KW-0540">Nuclease</keyword>
<name>A0ABW3NAA9_9BACI</name>
<evidence type="ECO:0000256" key="1">
    <source>
        <dbReference type="ARBA" id="ARBA00023125"/>
    </source>
</evidence>
<proteinExistence type="predicted"/>
<dbReference type="NCBIfam" id="NF040570">
    <property type="entry name" value="guided_TnpB"/>
    <property type="match status" value="1"/>
</dbReference>
<evidence type="ECO:0000313" key="3">
    <source>
        <dbReference type="EMBL" id="MFD1064614.1"/>
    </source>
</evidence>
<organism evidence="3 4">
    <name type="scientific">Oceanobacillus locisalsi</name>
    <dbReference type="NCBI Taxonomy" id="546107"/>
    <lineage>
        <taxon>Bacteria</taxon>
        <taxon>Bacillati</taxon>
        <taxon>Bacillota</taxon>
        <taxon>Bacilli</taxon>
        <taxon>Bacillales</taxon>
        <taxon>Bacillaceae</taxon>
        <taxon>Oceanobacillus</taxon>
    </lineage>
</organism>
<dbReference type="GO" id="GO:0004519">
    <property type="term" value="F:endonuclease activity"/>
    <property type="evidence" value="ECO:0007669"/>
    <property type="project" value="UniProtKB-KW"/>
</dbReference>
<accession>A0ABW3NAA9</accession>
<dbReference type="InterPro" id="IPR010095">
    <property type="entry name" value="Cas12f1-like_TNB"/>
</dbReference>
<keyword evidence="3" id="KW-0378">Hydrolase</keyword>
<dbReference type="Pfam" id="PF07282">
    <property type="entry name" value="Cas12f1-like_TNB"/>
    <property type="match status" value="1"/>
</dbReference>
<gene>
    <name evidence="3" type="ORF">ACFQ19_01120</name>
</gene>
<evidence type="ECO:0000313" key="4">
    <source>
        <dbReference type="Proteomes" id="UP001597041"/>
    </source>
</evidence>
<evidence type="ECO:0000259" key="2">
    <source>
        <dbReference type="Pfam" id="PF07282"/>
    </source>
</evidence>
<comment type="caution">
    <text evidence="3">The sequence shown here is derived from an EMBL/GenBank/DDBJ whole genome shotgun (WGS) entry which is preliminary data.</text>
</comment>
<dbReference type="Proteomes" id="UP001597041">
    <property type="component" value="Unassembled WGS sequence"/>
</dbReference>
<dbReference type="RefSeq" id="WP_379590304.1">
    <property type="nucleotide sequence ID" value="NZ_JBHTKK010000001.1"/>
</dbReference>
<keyword evidence="4" id="KW-1185">Reference proteome</keyword>
<keyword evidence="3" id="KW-0255">Endonuclease</keyword>
<keyword evidence="1" id="KW-0238">DNA-binding</keyword>
<feature type="domain" description="Cas12f1-like TNB" evidence="2">
    <location>
        <begin position="16"/>
        <end position="83"/>
    </location>
</feature>
<reference evidence="4" key="1">
    <citation type="journal article" date="2019" name="Int. J. Syst. Evol. Microbiol.">
        <title>The Global Catalogue of Microorganisms (GCM) 10K type strain sequencing project: providing services to taxonomists for standard genome sequencing and annotation.</title>
        <authorList>
            <consortium name="The Broad Institute Genomics Platform"/>
            <consortium name="The Broad Institute Genome Sequencing Center for Infectious Disease"/>
            <person name="Wu L."/>
            <person name="Ma J."/>
        </authorList>
    </citation>
    <scope>NUCLEOTIDE SEQUENCE [LARGE SCALE GENOMIC DNA]</scope>
    <source>
        <strain evidence="4">CCUG 56608</strain>
    </source>
</reference>
<dbReference type="EMBL" id="JBHTKK010000001">
    <property type="protein sequence ID" value="MFD1064614.1"/>
    <property type="molecule type" value="Genomic_DNA"/>
</dbReference>
<sequence length="94" mass="11056">MLRNRKLAKSITDVSWSSFVAKLEYKADWYGREIMKISRWFPSSQLCSECGHQDGKKSLDIRHWTCPHCHTPHDRYVNASKNILAEGLRIKFFV</sequence>